<proteinExistence type="predicted"/>
<keyword evidence="3" id="KW-1185">Reference proteome</keyword>
<name>A0A246BDL8_9DEIO</name>
<evidence type="ECO:0000313" key="2">
    <source>
        <dbReference type="EMBL" id="OWL93164.1"/>
    </source>
</evidence>
<feature type="compositionally biased region" description="Basic and acidic residues" evidence="1">
    <location>
        <begin position="96"/>
        <end position="113"/>
    </location>
</feature>
<evidence type="ECO:0000256" key="1">
    <source>
        <dbReference type="SAM" id="MobiDB-lite"/>
    </source>
</evidence>
<accession>A0A246BDL8</accession>
<protein>
    <submittedName>
        <fullName evidence="2">Uncharacterized protein</fullName>
    </submittedName>
</protein>
<dbReference type="EMBL" id="NHMK01000039">
    <property type="protein sequence ID" value="OWL93164.1"/>
    <property type="molecule type" value="Genomic_DNA"/>
</dbReference>
<organism evidence="2 3">
    <name type="scientific">Deinococcus indicus</name>
    <dbReference type="NCBI Taxonomy" id="223556"/>
    <lineage>
        <taxon>Bacteria</taxon>
        <taxon>Thermotogati</taxon>
        <taxon>Deinococcota</taxon>
        <taxon>Deinococci</taxon>
        <taxon>Deinococcales</taxon>
        <taxon>Deinococcaceae</taxon>
        <taxon>Deinococcus</taxon>
    </lineage>
</organism>
<reference evidence="2 3" key="1">
    <citation type="submission" date="2017-05" db="EMBL/GenBank/DDBJ databases">
        <title>De novo genome assembly of Deniococcus indicus strain DR1.</title>
        <authorList>
            <person name="Chauhan D."/>
            <person name="Yennamalli R.M."/>
            <person name="Priyadarshini R."/>
        </authorList>
    </citation>
    <scope>NUCLEOTIDE SEQUENCE [LARGE SCALE GENOMIC DNA]</scope>
    <source>
        <strain evidence="2 3">DR1</strain>
    </source>
</reference>
<comment type="caution">
    <text evidence="2">The sequence shown here is derived from an EMBL/GenBank/DDBJ whole genome shotgun (WGS) entry which is preliminary data.</text>
</comment>
<sequence>MGCGVVAAGGRPGSGGGAGGGGGFVARRGESGVAVPESGGRAGGGRDGDRVAGPGGRAVLGPGGGRPGPAFVVRWPGASAAHDGGGVDGRSAGLRSGERDVTVAVRRTPDLAR</sequence>
<dbReference type="Proteomes" id="UP000197208">
    <property type="component" value="Unassembled WGS sequence"/>
</dbReference>
<feature type="region of interest" description="Disordered" evidence="1">
    <location>
        <begin position="1"/>
        <end position="113"/>
    </location>
</feature>
<feature type="compositionally biased region" description="Gly residues" evidence="1">
    <location>
        <begin position="53"/>
        <end position="67"/>
    </location>
</feature>
<dbReference type="AlphaFoldDB" id="A0A246BDL8"/>
<evidence type="ECO:0000313" key="3">
    <source>
        <dbReference type="Proteomes" id="UP000197208"/>
    </source>
</evidence>
<gene>
    <name evidence="2" type="ORF">CBQ26_20730</name>
</gene>
<feature type="compositionally biased region" description="Gly residues" evidence="1">
    <location>
        <begin position="10"/>
        <end position="24"/>
    </location>
</feature>